<dbReference type="OrthoDB" id="282679at2759"/>
<proteinExistence type="evidence at protein level"/>
<keyword evidence="3" id="KW-1185">Reference proteome</keyword>
<dbReference type="PDB" id="6YNZ">
    <property type="method" value="EM"/>
    <property type="resolution" value="3.10 A"/>
    <property type="chains" value="H/H3/h/h3=1-268"/>
</dbReference>
<dbReference type="STRING" id="312017.I7MCZ0"/>
<dbReference type="PDB" id="6YNY">
    <property type="method" value="EM"/>
    <property type="resolution" value="2.70 A"/>
    <property type="chains" value="H/h=1-268"/>
</dbReference>
<dbReference type="EMDB" id="EMD-10859"/>
<dbReference type="Proteomes" id="UP000009168">
    <property type="component" value="Unassembled WGS sequence"/>
</dbReference>
<protein>
    <submittedName>
        <fullName evidence="2">Uncharacterized protein</fullName>
    </submittedName>
</protein>
<evidence type="ECO:0000313" key="3">
    <source>
        <dbReference type="Proteomes" id="UP000009168"/>
    </source>
</evidence>
<keyword evidence="4 5" id="KW-0547">Nucleotide-binding</keyword>
<keyword evidence="4 5" id="KW-0002">3D-structure</keyword>
<organism evidence="2 3">
    <name type="scientific">Tetrahymena thermophila (strain SB210)</name>
    <dbReference type="NCBI Taxonomy" id="312017"/>
    <lineage>
        <taxon>Eukaryota</taxon>
        <taxon>Sar</taxon>
        <taxon>Alveolata</taxon>
        <taxon>Ciliophora</taxon>
        <taxon>Intramacronucleata</taxon>
        <taxon>Oligohymenophorea</taxon>
        <taxon>Hymenostomatida</taxon>
        <taxon>Tetrahymenina</taxon>
        <taxon>Tetrahymenidae</taxon>
        <taxon>Tetrahymena</taxon>
    </lineage>
</organism>
<evidence type="ECO:0000256" key="1">
    <source>
        <dbReference type="SAM" id="MobiDB-lite"/>
    </source>
</evidence>
<evidence type="ECO:0000313" key="2">
    <source>
        <dbReference type="EMBL" id="EAR85180.4"/>
    </source>
</evidence>
<reference evidence="3" key="1">
    <citation type="journal article" date="2006" name="PLoS Biol.">
        <title>Macronuclear genome sequence of the ciliate Tetrahymena thermophila, a model eukaryote.</title>
        <authorList>
            <person name="Eisen J.A."/>
            <person name="Coyne R.S."/>
            <person name="Wu M."/>
            <person name="Wu D."/>
            <person name="Thiagarajan M."/>
            <person name="Wortman J.R."/>
            <person name="Badger J.H."/>
            <person name="Ren Q."/>
            <person name="Amedeo P."/>
            <person name="Jones K.M."/>
            <person name="Tallon L.J."/>
            <person name="Delcher A.L."/>
            <person name="Salzberg S.L."/>
            <person name="Silva J.C."/>
            <person name="Haas B.J."/>
            <person name="Majoros W.H."/>
            <person name="Farzad M."/>
            <person name="Carlton J.M."/>
            <person name="Smith R.K. Jr."/>
            <person name="Garg J."/>
            <person name="Pearlman R.E."/>
            <person name="Karrer K.M."/>
            <person name="Sun L."/>
            <person name="Manning G."/>
            <person name="Elde N.C."/>
            <person name="Turkewitz A.P."/>
            <person name="Asai D.J."/>
            <person name="Wilkes D.E."/>
            <person name="Wang Y."/>
            <person name="Cai H."/>
            <person name="Collins K."/>
            <person name="Stewart B.A."/>
            <person name="Lee S.R."/>
            <person name="Wilamowska K."/>
            <person name="Weinberg Z."/>
            <person name="Ruzzo W.L."/>
            <person name="Wloga D."/>
            <person name="Gaertig J."/>
            <person name="Frankel J."/>
            <person name="Tsao C.-C."/>
            <person name="Gorovsky M.A."/>
            <person name="Keeling P.J."/>
            <person name="Waller R.F."/>
            <person name="Patron N.J."/>
            <person name="Cherry J.M."/>
            <person name="Stover N.A."/>
            <person name="Krieger C.J."/>
            <person name="del Toro C."/>
            <person name="Ryder H.F."/>
            <person name="Williamson S.C."/>
            <person name="Barbeau R.A."/>
            <person name="Hamilton E.P."/>
            <person name="Orias E."/>
        </authorList>
    </citation>
    <scope>NUCLEOTIDE SEQUENCE [LARGE SCALE GENOMIC DNA]</scope>
    <source>
        <strain evidence="3">SB210</strain>
    </source>
</reference>
<dbReference type="SMR" id="I7MCZ0"/>
<dbReference type="eggNOG" id="ENOG502SJMK">
    <property type="taxonomic scope" value="Eukaryota"/>
</dbReference>
<keyword evidence="4 5" id="KW-0067">ATP-binding</keyword>
<dbReference type="GeneID" id="7831140"/>
<feature type="region of interest" description="Disordered" evidence="1">
    <location>
        <begin position="235"/>
        <end position="268"/>
    </location>
</feature>
<feature type="binding site" evidence="4 5">
    <location>
        <position position="82"/>
    </location>
    <ligand>
        <name>ATP</name>
        <dbReference type="ChEBI" id="CHEBI:30616"/>
    </ligand>
</feature>
<sequence length="268" mass="32423">MQQRKKIYLRQKRKIYIQLKNKEKKKNNQFIQKREKMGYKIRNKSIFWTRAGWKNNWHPKNFNAPRPSYGEFTMGIRCRNDHHSFLRYVQTYRNMSRHCKQYFLGDKQLEETFILGLRSLFLVPYDSQCLTDQIKHGGERRFVDQLDRDFELISYNTHPYQLFTYTVRNEHLAWKNEQYEKIQKGEKTFEQELLDYLDEQVLAEKAKLRDGQNFSIERMTEIALHVFRKARAGKVRPAQDVRGPDGNVNDFLEQRRPFEHPNPTGVTH</sequence>
<gene>
    <name evidence="2" type="ORF">TTHERM_00486310</name>
</gene>
<dbReference type="InParanoid" id="I7MCZ0"/>
<dbReference type="EMDB" id="EMD-10860"/>
<dbReference type="EMDB" id="EMD-10861"/>
<accession>I7MCZ0</accession>
<reference evidence="4 5" key="2">
    <citation type="journal article" date="2020" name="Nat. Commun.">
        <title>Type III ATP synthase is a symmetry-deviated dimer that induces membrane curvature through tetramerization.</title>
        <authorList>
            <person name="Flygaard R.K."/>
            <person name="Muhleip A."/>
            <person name="Tobiasson V."/>
            <person name="Amunts A."/>
        </authorList>
    </citation>
    <scope>STRUCTURE BY ELECTRON MICROSCOPY (2.50 ANGSTROMS) IN COMPLEX WITH ATP</scope>
</reference>
<dbReference type="AlphaFoldDB" id="I7MCZ0"/>
<evidence type="ECO:0007829" key="5">
    <source>
        <dbReference type="PDB" id="6YNY"/>
    </source>
</evidence>
<feature type="binding site" evidence="4 5">
    <location>
        <position position="80"/>
    </location>
    <ligand>
        <name>ATP</name>
        <dbReference type="ChEBI" id="CHEBI:30616"/>
    </ligand>
</feature>
<evidence type="ECO:0007829" key="4">
    <source>
        <dbReference type="PDB" id="6YNX"/>
    </source>
</evidence>
<dbReference type="KEGG" id="tet:TTHERM_00486310"/>
<dbReference type="EMBL" id="GG662587">
    <property type="protein sequence ID" value="EAR85180.4"/>
    <property type="molecule type" value="Genomic_DNA"/>
</dbReference>
<name>I7MCZ0_TETTS</name>
<dbReference type="PDB" id="6YNX">
    <property type="method" value="EM"/>
    <property type="resolution" value="2.50 A"/>
    <property type="chains" value="H/h=1-268"/>
</dbReference>
<dbReference type="RefSeq" id="XP_001032843.4">
    <property type="nucleotide sequence ID" value="XM_001032843.4"/>
</dbReference>